<evidence type="ECO:0000313" key="3">
    <source>
        <dbReference type="Proteomes" id="UP001632038"/>
    </source>
</evidence>
<accession>A0ABD3CHR6</accession>
<proteinExistence type="predicted"/>
<sequence>MANHPKTPLGNSPQQPRPAPPRASTSPHPWSPRRRQNNPYPRTCLFEKWNTGPHITGYVDFAESIENYHPKRGHSYPWTSWTTTQPPKLVTLKAQLESCLESMTKHAIKLGTISSHQILTTLNKWHSPNTILNRILNVDSDSKTKMRSVTKKNRLATSSLWDTAVFRYSAGLSEQELDEVLDKQITVDEGSYHKEAMAALKLAKEVLRIQGKWRENAIRDLNSRGGFSRPLANSATNWPSLLLELLSLAAEVDYFQPKLVINNIELLKNAVSEDDTTIYGPMYHDSLIWRIIALGANERCLPVFFVTSDSYYSYKAFIDFGFPDIFISRETFGWTPAEAKLHVVGDYFSPSEWNLIVEVLGPNPRHLFEVYALKLSNDYQKLSYDNTFEDIVDLYLAYVQVNVVNPAMNKALLLLEKFAVDAQSGKISKDRLRFGSPWRHPPKTDIGSWTKIQLMDFVQSLVNAGFAVNYFADWSLEFLDDPSAVALLEGWFIVHSTRSLIYSPRHPWYSEMPCEMACPRTARSEL</sequence>
<organism evidence="2 3">
    <name type="scientific">Castilleja foliolosa</name>
    <dbReference type="NCBI Taxonomy" id="1961234"/>
    <lineage>
        <taxon>Eukaryota</taxon>
        <taxon>Viridiplantae</taxon>
        <taxon>Streptophyta</taxon>
        <taxon>Embryophyta</taxon>
        <taxon>Tracheophyta</taxon>
        <taxon>Spermatophyta</taxon>
        <taxon>Magnoliopsida</taxon>
        <taxon>eudicotyledons</taxon>
        <taxon>Gunneridae</taxon>
        <taxon>Pentapetalae</taxon>
        <taxon>asterids</taxon>
        <taxon>lamiids</taxon>
        <taxon>Lamiales</taxon>
        <taxon>Orobanchaceae</taxon>
        <taxon>Pedicularideae</taxon>
        <taxon>Castillejinae</taxon>
        <taxon>Castilleja</taxon>
    </lineage>
</organism>
<name>A0ABD3CHR6_9LAMI</name>
<gene>
    <name evidence="2" type="ORF">CASFOL_027145</name>
</gene>
<evidence type="ECO:0000313" key="2">
    <source>
        <dbReference type="EMBL" id="KAL3629084.1"/>
    </source>
</evidence>
<dbReference type="PANTHER" id="PTHR36017:SF1">
    <property type="entry name" value="EMBRYO DEFECTIVE 1381"/>
    <property type="match status" value="1"/>
</dbReference>
<dbReference type="AlphaFoldDB" id="A0ABD3CHR6"/>
<keyword evidence="3" id="KW-1185">Reference proteome</keyword>
<evidence type="ECO:0000256" key="1">
    <source>
        <dbReference type="SAM" id="MobiDB-lite"/>
    </source>
</evidence>
<dbReference type="EMBL" id="JAVIJP010000035">
    <property type="protein sequence ID" value="KAL3629084.1"/>
    <property type="molecule type" value="Genomic_DNA"/>
</dbReference>
<comment type="caution">
    <text evidence="2">The sequence shown here is derived from an EMBL/GenBank/DDBJ whole genome shotgun (WGS) entry which is preliminary data.</text>
</comment>
<dbReference type="PANTHER" id="PTHR36017">
    <property type="entry name" value="EMBRYO DEFECTIVE 1381"/>
    <property type="match status" value="1"/>
</dbReference>
<dbReference type="Proteomes" id="UP001632038">
    <property type="component" value="Unassembled WGS sequence"/>
</dbReference>
<feature type="region of interest" description="Disordered" evidence="1">
    <location>
        <begin position="1"/>
        <end position="41"/>
    </location>
</feature>
<reference evidence="3" key="1">
    <citation type="journal article" date="2024" name="IScience">
        <title>Strigolactones Initiate the Formation of Haustorium-like Structures in Castilleja.</title>
        <authorList>
            <person name="Buerger M."/>
            <person name="Peterson D."/>
            <person name="Chory J."/>
        </authorList>
    </citation>
    <scope>NUCLEOTIDE SEQUENCE [LARGE SCALE GENOMIC DNA]</scope>
</reference>
<protein>
    <submittedName>
        <fullName evidence="2">Uncharacterized protein</fullName>
    </submittedName>
</protein>